<name>A0A926QM26_9BACL</name>
<keyword evidence="6 7" id="KW-0472">Membrane</keyword>
<dbReference type="InterPro" id="IPR003594">
    <property type="entry name" value="HATPase_dom"/>
</dbReference>
<dbReference type="InterPro" id="IPR010559">
    <property type="entry name" value="Sig_transdc_His_kin_internal"/>
</dbReference>
<dbReference type="PANTHER" id="PTHR34220:SF7">
    <property type="entry name" value="SENSOR HISTIDINE KINASE YPDA"/>
    <property type="match status" value="1"/>
</dbReference>
<dbReference type="PANTHER" id="PTHR34220">
    <property type="entry name" value="SENSOR HISTIDINE KINASE YPDA"/>
    <property type="match status" value="1"/>
</dbReference>
<dbReference type="Pfam" id="PF00672">
    <property type="entry name" value="HAMP"/>
    <property type="match status" value="1"/>
</dbReference>
<dbReference type="SUPFAM" id="SSF158472">
    <property type="entry name" value="HAMP domain-like"/>
    <property type="match status" value="1"/>
</dbReference>
<dbReference type="InterPro" id="IPR003660">
    <property type="entry name" value="HAMP_dom"/>
</dbReference>
<evidence type="ECO:0000256" key="5">
    <source>
        <dbReference type="ARBA" id="ARBA00022777"/>
    </source>
</evidence>
<dbReference type="Pfam" id="PF02518">
    <property type="entry name" value="HATPase_c"/>
    <property type="match status" value="1"/>
</dbReference>
<evidence type="ECO:0000256" key="1">
    <source>
        <dbReference type="ARBA" id="ARBA00004651"/>
    </source>
</evidence>
<evidence type="ECO:0000256" key="6">
    <source>
        <dbReference type="ARBA" id="ARBA00023136"/>
    </source>
</evidence>
<keyword evidence="7" id="KW-0812">Transmembrane</keyword>
<dbReference type="EMBL" id="JACVVD010000017">
    <property type="protein sequence ID" value="MBD0384250.1"/>
    <property type="molecule type" value="Genomic_DNA"/>
</dbReference>
<keyword evidence="4" id="KW-0808">Transferase</keyword>
<proteinExistence type="predicted"/>
<dbReference type="InterPro" id="IPR036890">
    <property type="entry name" value="HATPase_C_sf"/>
</dbReference>
<evidence type="ECO:0000313" key="9">
    <source>
        <dbReference type="EMBL" id="MBD0384250.1"/>
    </source>
</evidence>
<organism evidence="9 10">
    <name type="scientific">Paenibacillus sedimenti</name>
    <dbReference type="NCBI Taxonomy" id="2770274"/>
    <lineage>
        <taxon>Bacteria</taxon>
        <taxon>Bacillati</taxon>
        <taxon>Bacillota</taxon>
        <taxon>Bacilli</taxon>
        <taxon>Bacillales</taxon>
        <taxon>Paenibacillaceae</taxon>
        <taxon>Paenibacillus</taxon>
    </lineage>
</organism>
<keyword evidence="10" id="KW-1185">Reference proteome</keyword>
<dbReference type="PROSITE" id="PS50885">
    <property type="entry name" value="HAMP"/>
    <property type="match status" value="1"/>
</dbReference>
<reference evidence="9" key="1">
    <citation type="submission" date="2020-09" db="EMBL/GenBank/DDBJ databases">
        <title>Draft Genome Sequence of Paenibacillus sp. WST5.</title>
        <authorList>
            <person name="Bao Z."/>
        </authorList>
    </citation>
    <scope>NUCLEOTIDE SEQUENCE</scope>
    <source>
        <strain evidence="9">WST5</strain>
    </source>
</reference>
<dbReference type="GO" id="GO:0000155">
    <property type="term" value="F:phosphorelay sensor kinase activity"/>
    <property type="evidence" value="ECO:0007669"/>
    <property type="project" value="InterPro"/>
</dbReference>
<dbReference type="SUPFAM" id="SSF55874">
    <property type="entry name" value="ATPase domain of HSP90 chaperone/DNA topoisomerase II/histidine kinase"/>
    <property type="match status" value="1"/>
</dbReference>
<dbReference type="SMART" id="SM00387">
    <property type="entry name" value="HATPase_c"/>
    <property type="match status" value="1"/>
</dbReference>
<evidence type="ECO:0000313" key="10">
    <source>
        <dbReference type="Proteomes" id="UP000650466"/>
    </source>
</evidence>
<dbReference type="GO" id="GO:0005886">
    <property type="term" value="C:plasma membrane"/>
    <property type="evidence" value="ECO:0007669"/>
    <property type="project" value="UniProtKB-SubCell"/>
</dbReference>
<dbReference type="Gene3D" id="3.30.450.20">
    <property type="entry name" value="PAS domain"/>
    <property type="match status" value="2"/>
</dbReference>
<dbReference type="AlphaFoldDB" id="A0A926QM26"/>
<comment type="subcellular location">
    <subcellularLocation>
        <location evidence="1">Cell membrane</location>
        <topology evidence="1">Multi-pass membrane protein</topology>
    </subcellularLocation>
</comment>
<feature type="domain" description="HAMP" evidence="8">
    <location>
        <begin position="319"/>
        <end position="371"/>
    </location>
</feature>
<gene>
    <name evidence="9" type="ORF">ICC18_29810</name>
</gene>
<keyword evidence="5 9" id="KW-0418">Kinase</keyword>
<dbReference type="Gene3D" id="3.30.565.10">
    <property type="entry name" value="Histidine kinase-like ATPase, C-terminal domain"/>
    <property type="match status" value="1"/>
</dbReference>
<evidence type="ECO:0000256" key="3">
    <source>
        <dbReference type="ARBA" id="ARBA00022553"/>
    </source>
</evidence>
<dbReference type="Gene3D" id="6.10.340.10">
    <property type="match status" value="1"/>
</dbReference>
<feature type="transmembrane region" description="Helical" evidence="7">
    <location>
        <begin position="20"/>
        <end position="41"/>
    </location>
</feature>
<evidence type="ECO:0000256" key="4">
    <source>
        <dbReference type="ARBA" id="ARBA00022679"/>
    </source>
</evidence>
<dbReference type="SMART" id="SM00304">
    <property type="entry name" value="HAMP"/>
    <property type="match status" value="1"/>
</dbReference>
<dbReference type="CDD" id="cd06225">
    <property type="entry name" value="HAMP"/>
    <property type="match status" value="1"/>
</dbReference>
<dbReference type="Proteomes" id="UP000650466">
    <property type="component" value="Unassembled WGS sequence"/>
</dbReference>
<keyword evidence="7" id="KW-1133">Transmembrane helix</keyword>
<protein>
    <submittedName>
        <fullName evidence="9">Sensor histidine kinase</fullName>
    </submittedName>
</protein>
<evidence type="ECO:0000259" key="8">
    <source>
        <dbReference type="PROSITE" id="PS50885"/>
    </source>
</evidence>
<dbReference type="RefSeq" id="WP_188178028.1">
    <property type="nucleotide sequence ID" value="NZ_JACVVD010000017.1"/>
</dbReference>
<feature type="transmembrane region" description="Helical" evidence="7">
    <location>
        <begin position="295"/>
        <end position="316"/>
    </location>
</feature>
<keyword evidence="2" id="KW-1003">Cell membrane</keyword>
<evidence type="ECO:0000256" key="7">
    <source>
        <dbReference type="SAM" id="Phobius"/>
    </source>
</evidence>
<dbReference type="Pfam" id="PF06580">
    <property type="entry name" value="His_kinase"/>
    <property type="match status" value="1"/>
</dbReference>
<sequence length="594" mass="67845">MLQTFMKKTNNIRIKHKIILAFILVVVIPVLIVGVFLTNAFRQSVLNDAIGQTSNNVEKINKHASDILRIPIEISSKLMIDPRLERIVNTQYQSIYEVVSAYKEFQDFTDFVKLYKEVDNVRFYTTNPTLLNNWSFIQPTPEITDSFWYQEAMNKKTEKISWYFIEDETKNNRKLLSLVKRIYFANYRSSGVLVIDVNQDELNAIVSHELFDTMIMDGKGTIVAAKNTDWVGKQLGDLDFGKDFPDKPEGTYQTKFKGKDSKVVINDLIPTLSDSGLRIVSVFTVESIVGEANKIIYMGLYITLASLLVALVLIYFSSHMLTSRMLQLNKQINKVALGDLNATSEIDGYDEIGMLSRQFNNMVRSIRELMDEVHESNRINNQLELRQKEIKLKMMASQINPHFLFNALESIRMKAHLKGEAEISGIVRTLGKLMRKKLEIMGSLIPLKDELEMVRCYLDIQQFRFGDRLTYEIHPDPAAGDKKITPLIVQPIVENAVIHGLEFIETGGMVRVLAAVNDNHLRIDVIDNGIGISASRLLEIEQSLNDMEDKKEHRIGMRNVHQRLKLMYGDAYGLSIVTEEGKGTRIHFSIPIQG</sequence>
<comment type="caution">
    <text evidence="9">The sequence shown here is derived from an EMBL/GenBank/DDBJ whole genome shotgun (WGS) entry which is preliminary data.</text>
</comment>
<dbReference type="InterPro" id="IPR050640">
    <property type="entry name" value="Bact_2-comp_sensor_kinase"/>
</dbReference>
<evidence type="ECO:0000256" key="2">
    <source>
        <dbReference type="ARBA" id="ARBA00022475"/>
    </source>
</evidence>
<keyword evidence="3" id="KW-0597">Phosphoprotein</keyword>
<accession>A0A926QM26</accession>